<dbReference type="InterPro" id="IPR007344">
    <property type="entry name" value="GrpB/CoaE"/>
</dbReference>
<reference evidence="2 3" key="1">
    <citation type="submission" date="2024-06" db="EMBL/GenBank/DDBJ databases">
        <title>The Natural Products Discovery Center: Release of the First 8490 Sequenced Strains for Exploring Actinobacteria Biosynthetic Diversity.</title>
        <authorList>
            <person name="Kalkreuter E."/>
            <person name="Kautsar S.A."/>
            <person name="Yang D."/>
            <person name="Bader C.D."/>
            <person name="Teijaro C.N."/>
            <person name="Fluegel L."/>
            <person name="Davis C.M."/>
            <person name="Simpson J.R."/>
            <person name="Lauterbach L."/>
            <person name="Steele A.D."/>
            <person name="Gui C."/>
            <person name="Meng S."/>
            <person name="Li G."/>
            <person name="Viehrig K."/>
            <person name="Ye F."/>
            <person name="Su P."/>
            <person name="Kiefer A.F."/>
            <person name="Nichols A."/>
            <person name="Cepeda A.J."/>
            <person name="Yan W."/>
            <person name="Fan B."/>
            <person name="Jiang Y."/>
            <person name="Adhikari A."/>
            <person name="Zheng C.-J."/>
            <person name="Schuster L."/>
            <person name="Cowan T.M."/>
            <person name="Smanski M.J."/>
            <person name="Chevrette M.G."/>
            <person name="De Carvalho L.P.S."/>
            <person name="Shen B."/>
        </authorList>
    </citation>
    <scope>NUCLEOTIDE SEQUENCE [LARGE SCALE GENOMIC DNA]</scope>
    <source>
        <strain evidence="2 3">NPDC050403</strain>
    </source>
</reference>
<dbReference type="EMBL" id="JBFAKC010000015">
    <property type="protein sequence ID" value="MEV0711402.1"/>
    <property type="molecule type" value="Genomic_DNA"/>
</dbReference>
<comment type="caution">
    <text evidence="2">The sequence shown here is derived from an EMBL/GenBank/DDBJ whole genome shotgun (WGS) entry which is preliminary data.</text>
</comment>
<dbReference type="PANTHER" id="PTHR34822">
    <property type="entry name" value="GRPB DOMAIN PROTEIN (AFU_ORTHOLOGUE AFUA_1G01530)"/>
    <property type="match status" value="1"/>
</dbReference>
<dbReference type="Pfam" id="PF04229">
    <property type="entry name" value="GrpB"/>
    <property type="match status" value="1"/>
</dbReference>
<proteinExistence type="predicted"/>
<dbReference type="InterPro" id="IPR043519">
    <property type="entry name" value="NT_sf"/>
</dbReference>
<name>A0ABV3G144_9NOCA</name>
<protein>
    <submittedName>
        <fullName evidence="2">GrpB family protein</fullName>
    </submittedName>
</protein>
<keyword evidence="3" id="KW-1185">Reference proteome</keyword>
<dbReference type="PANTHER" id="PTHR34822:SF1">
    <property type="entry name" value="GRPB FAMILY PROTEIN"/>
    <property type="match status" value="1"/>
</dbReference>
<organism evidence="2 3">
    <name type="scientific">Nocardia aurea</name>
    <dbReference type="NCBI Taxonomy" id="2144174"/>
    <lineage>
        <taxon>Bacteria</taxon>
        <taxon>Bacillati</taxon>
        <taxon>Actinomycetota</taxon>
        <taxon>Actinomycetes</taxon>
        <taxon>Mycobacteriales</taxon>
        <taxon>Nocardiaceae</taxon>
        <taxon>Nocardia</taxon>
    </lineage>
</organism>
<evidence type="ECO:0000313" key="2">
    <source>
        <dbReference type="EMBL" id="MEV0711402.1"/>
    </source>
</evidence>
<evidence type="ECO:0000313" key="3">
    <source>
        <dbReference type="Proteomes" id="UP001551695"/>
    </source>
</evidence>
<gene>
    <name evidence="2" type="ORF">AB0I48_27935</name>
</gene>
<dbReference type="Proteomes" id="UP001551695">
    <property type="component" value="Unassembled WGS sequence"/>
</dbReference>
<dbReference type="Gene3D" id="3.30.460.10">
    <property type="entry name" value="Beta Polymerase, domain 2"/>
    <property type="match status" value="1"/>
</dbReference>
<sequence>MRYPPEITRRLRSTPEQMRAAWVDGSPPPPQPVVLVPYDPHWPELFDEQAETIRRALADRALTIEHIGSTAVPGLAAKPIIDIDLIVADSGDEPAYLPDLEHVGYRLVLREPHWHGHRMLTRAVPAVNLHVFGPNAAEHLRHMIFRDWLRDHPEDRDRYRAVKQALAASTAGSPGEYNLSKNTVIDEIYARAFGLDDA</sequence>
<accession>A0ABV3G144</accession>
<dbReference type="RefSeq" id="WP_355085220.1">
    <property type="nucleotide sequence ID" value="NZ_JBEXKW010000014.1"/>
</dbReference>
<evidence type="ECO:0000256" key="1">
    <source>
        <dbReference type="ARBA" id="ARBA00022993"/>
    </source>
</evidence>
<keyword evidence="1" id="KW-0173">Coenzyme A biosynthesis</keyword>
<dbReference type="SUPFAM" id="SSF81301">
    <property type="entry name" value="Nucleotidyltransferase"/>
    <property type="match status" value="1"/>
</dbReference>